<accession>A0A0L0DSL3</accession>
<evidence type="ECO:0000256" key="1">
    <source>
        <dbReference type="ARBA" id="ARBA00008954"/>
    </source>
</evidence>
<dbReference type="InterPro" id="IPR015424">
    <property type="entry name" value="PyrdxlP-dep_Trfase"/>
</dbReference>
<name>A0A0L0DSL3_THETB</name>
<sequence>MFRVGAAVGAKVASSSATLPLALSSASFSGTAAAAFVISSMTLGRNVVNQIGLKTPQAPVPPAKSVLTEPHTVDAEAILAKTAAMDAAEWSVDEIAKTLRESHLVTWGATGAVDPIQIAQGDGVYFTDTAGKRYLDWNSGAMCSNLGHTVPEEVIEAVVEQMRAAPYAYPCHTTVPIKAKLGRLMQELMPGDLNHFFYTCGGAESNEAALRMAKLFTGRSKVMARYRSYHGGSAATMALTGDPRRWTAEPAMGNVIRVFDPDPYHVSFGKTEEEIVANNLTHLREVIQYEGGHNIMAFFLESVTGTNGVLKPPAGYLEGVRAICDEHGILMVCDEVMAGFWRTGEPFGFMHSDPMIVPDIVTMAKGINGAFVPLGAVAVRDHIAEHFMDHPISIGTTYNSHPVGLASAYAALKHSLATGIGANAKAMEPVMQKHMNELADKHPAVRAARSVGLFGMVDLQKNSAGEPFVTYNGPPSPAIAAFNKELRENGLFTLFRWSSFMCNPPLIINEEQIAEAFDIIDRSFAPIDDAFEG</sequence>
<protein>
    <submittedName>
        <fullName evidence="4">Aminotransferase class-III</fullName>
    </submittedName>
</protein>
<dbReference type="Gene3D" id="3.40.640.10">
    <property type="entry name" value="Type I PLP-dependent aspartate aminotransferase-like (Major domain)"/>
    <property type="match status" value="1"/>
</dbReference>
<dbReference type="STRING" id="461836.A0A0L0DSL3"/>
<dbReference type="GO" id="GO:0005829">
    <property type="term" value="C:cytosol"/>
    <property type="evidence" value="ECO:0007669"/>
    <property type="project" value="TreeGrafter"/>
</dbReference>
<dbReference type="CDD" id="cd00610">
    <property type="entry name" value="OAT_like"/>
    <property type="match status" value="1"/>
</dbReference>
<evidence type="ECO:0000313" key="4">
    <source>
        <dbReference type="EMBL" id="KNC55339.1"/>
    </source>
</evidence>
<dbReference type="GeneID" id="25569075"/>
<dbReference type="SUPFAM" id="SSF53383">
    <property type="entry name" value="PLP-dependent transferases"/>
    <property type="match status" value="1"/>
</dbReference>
<evidence type="ECO:0000313" key="5">
    <source>
        <dbReference type="Proteomes" id="UP000054408"/>
    </source>
</evidence>
<dbReference type="InterPro" id="IPR005814">
    <property type="entry name" value="Aminotrans_3"/>
</dbReference>
<dbReference type="AlphaFoldDB" id="A0A0L0DSL3"/>
<dbReference type="Gene3D" id="3.90.1150.10">
    <property type="entry name" value="Aspartate Aminotransferase, domain 1"/>
    <property type="match status" value="1"/>
</dbReference>
<dbReference type="InterPro" id="IPR015421">
    <property type="entry name" value="PyrdxlP-dep_Trfase_major"/>
</dbReference>
<evidence type="ECO:0000256" key="3">
    <source>
        <dbReference type="RuleBase" id="RU003560"/>
    </source>
</evidence>
<comment type="similarity">
    <text evidence="1 3">Belongs to the class-III pyridoxal-phosphate-dependent aminotransferase family.</text>
</comment>
<dbReference type="eggNOG" id="KOG1404">
    <property type="taxonomic scope" value="Eukaryota"/>
</dbReference>
<dbReference type="EMBL" id="GL349499">
    <property type="protein sequence ID" value="KNC55339.1"/>
    <property type="molecule type" value="Genomic_DNA"/>
</dbReference>
<dbReference type="RefSeq" id="XP_013753060.1">
    <property type="nucleotide sequence ID" value="XM_013897606.1"/>
</dbReference>
<dbReference type="InterPro" id="IPR049704">
    <property type="entry name" value="Aminotrans_3_PPA_site"/>
</dbReference>
<dbReference type="InterPro" id="IPR015422">
    <property type="entry name" value="PyrdxlP-dep_Trfase_small"/>
</dbReference>
<reference evidence="4 5" key="1">
    <citation type="submission" date="2010-05" db="EMBL/GenBank/DDBJ databases">
        <title>The Genome Sequence of Thecamonas trahens ATCC 50062.</title>
        <authorList>
            <consortium name="The Broad Institute Genome Sequencing Platform"/>
            <person name="Russ C."/>
            <person name="Cuomo C."/>
            <person name="Shea T."/>
            <person name="Young S.K."/>
            <person name="Zeng Q."/>
            <person name="Koehrsen M."/>
            <person name="Haas B."/>
            <person name="Borodovsky M."/>
            <person name="Guigo R."/>
            <person name="Alvarado L."/>
            <person name="Berlin A."/>
            <person name="Bochicchio J."/>
            <person name="Borenstein D."/>
            <person name="Chapman S."/>
            <person name="Chen Z."/>
            <person name="Freedman E."/>
            <person name="Gellesch M."/>
            <person name="Goldberg J."/>
            <person name="Griggs A."/>
            <person name="Gujja S."/>
            <person name="Heilman E."/>
            <person name="Heiman D."/>
            <person name="Hepburn T."/>
            <person name="Howarth C."/>
            <person name="Jen D."/>
            <person name="Larson L."/>
            <person name="Mehta T."/>
            <person name="Park D."/>
            <person name="Pearson M."/>
            <person name="Roberts A."/>
            <person name="Saif S."/>
            <person name="Shenoy N."/>
            <person name="Sisk P."/>
            <person name="Stolte C."/>
            <person name="Sykes S."/>
            <person name="Thomson T."/>
            <person name="Walk T."/>
            <person name="White J."/>
            <person name="Yandava C."/>
            <person name="Burger G."/>
            <person name="Gray M.W."/>
            <person name="Holland P.W.H."/>
            <person name="King N."/>
            <person name="Lang F.B.F."/>
            <person name="Roger A.J."/>
            <person name="Ruiz-Trillo I."/>
            <person name="Lander E."/>
            <person name="Nusbaum C."/>
        </authorList>
    </citation>
    <scope>NUCLEOTIDE SEQUENCE [LARGE SCALE GENOMIC DNA]</scope>
    <source>
        <strain evidence="4 5">ATCC 50062</strain>
    </source>
</reference>
<evidence type="ECO:0000256" key="2">
    <source>
        <dbReference type="ARBA" id="ARBA00022898"/>
    </source>
</evidence>
<keyword evidence="4" id="KW-0808">Transferase</keyword>
<dbReference type="Pfam" id="PF00202">
    <property type="entry name" value="Aminotran_3"/>
    <property type="match status" value="1"/>
</dbReference>
<dbReference type="PANTHER" id="PTHR43094">
    <property type="entry name" value="AMINOTRANSFERASE"/>
    <property type="match status" value="1"/>
</dbReference>
<dbReference type="Proteomes" id="UP000054408">
    <property type="component" value="Unassembled WGS sequence"/>
</dbReference>
<keyword evidence="2 3" id="KW-0663">Pyridoxal phosphate</keyword>
<dbReference type="GO" id="GO:0008483">
    <property type="term" value="F:transaminase activity"/>
    <property type="evidence" value="ECO:0007669"/>
    <property type="project" value="UniProtKB-KW"/>
</dbReference>
<dbReference type="GO" id="GO:0030170">
    <property type="term" value="F:pyridoxal phosphate binding"/>
    <property type="evidence" value="ECO:0007669"/>
    <property type="project" value="InterPro"/>
</dbReference>
<dbReference type="PROSITE" id="PS00600">
    <property type="entry name" value="AA_TRANSFER_CLASS_3"/>
    <property type="match status" value="1"/>
</dbReference>
<organism evidence="4 5">
    <name type="scientific">Thecamonas trahens ATCC 50062</name>
    <dbReference type="NCBI Taxonomy" id="461836"/>
    <lineage>
        <taxon>Eukaryota</taxon>
        <taxon>Apusozoa</taxon>
        <taxon>Apusomonadida</taxon>
        <taxon>Apusomonadidae</taxon>
        <taxon>Thecamonas</taxon>
    </lineage>
</organism>
<dbReference type="OMA" id="REGLNQH"/>
<keyword evidence="5" id="KW-1185">Reference proteome</keyword>
<proteinExistence type="inferred from homology"/>
<keyword evidence="4" id="KW-0032">Aminotransferase</keyword>
<dbReference type="PANTHER" id="PTHR43094:SF1">
    <property type="entry name" value="AMINOTRANSFERASE CLASS-III"/>
    <property type="match status" value="1"/>
</dbReference>
<gene>
    <name evidence="4" type="ORF">AMSG_10988</name>
</gene>
<dbReference type="OrthoDB" id="10261433at2759"/>